<dbReference type="InterPro" id="IPR013187">
    <property type="entry name" value="F-box-assoc_dom_typ3"/>
</dbReference>
<dbReference type="PANTHER" id="PTHR31111">
    <property type="entry name" value="BNAA05G37150D PROTEIN-RELATED"/>
    <property type="match status" value="1"/>
</dbReference>
<reference evidence="3" key="1">
    <citation type="journal article" date="2014" name="Nat. Commun.">
        <title>The emerging biofuel crop Camelina sativa retains a highly undifferentiated hexaploid genome structure.</title>
        <authorList>
            <person name="Kagale S."/>
            <person name="Koh C."/>
            <person name="Nixon J."/>
            <person name="Bollina V."/>
            <person name="Clarke W.E."/>
            <person name="Tuteja R."/>
            <person name="Spillane C."/>
            <person name="Robinson S.J."/>
            <person name="Links M.G."/>
            <person name="Clarke C."/>
            <person name="Higgins E.E."/>
            <person name="Huebert T."/>
            <person name="Sharpe A.G."/>
            <person name="Parkin I.A."/>
        </authorList>
    </citation>
    <scope>NUCLEOTIDE SEQUENCE [LARGE SCALE GENOMIC DNA]</scope>
    <source>
        <strain evidence="3">cv. DH55</strain>
    </source>
</reference>
<dbReference type="SUPFAM" id="SSF81383">
    <property type="entry name" value="F-box domain"/>
    <property type="match status" value="1"/>
</dbReference>
<gene>
    <name evidence="4" type="primary">LOC104715895</name>
</gene>
<dbReference type="PANTHER" id="PTHR31111:SF106">
    <property type="entry name" value="F-BOX ASSOCIATED UBIQUITINATION EFFECTOR FAMILY PROTEIN"/>
    <property type="match status" value="1"/>
</dbReference>
<dbReference type="InterPro" id="IPR036047">
    <property type="entry name" value="F-box-like_dom_sf"/>
</dbReference>
<dbReference type="RefSeq" id="XP_010431564.1">
    <property type="nucleotide sequence ID" value="XM_010433262.1"/>
</dbReference>
<keyword evidence="3" id="KW-1185">Reference proteome</keyword>
<evidence type="ECO:0000313" key="4">
    <source>
        <dbReference type="RefSeq" id="XP_010431564.1"/>
    </source>
</evidence>
<protein>
    <submittedName>
        <fullName evidence="4">F-box protein At2g21930-like</fullName>
    </submittedName>
</protein>
<accession>A0ABM0TUB6</accession>
<reference evidence="4" key="2">
    <citation type="submission" date="2025-08" db="UniProtKB">
        <authorList>
            <consortium name="RefSeq"/>
        </authorList>
    </citation>
    <scope>IDENTIFICATION</scope>
    <source>
        <tissue evidence="4">Leaf</tissue>
    </source>
</reference>
<feature type="region of interest" description="Disordered" evidence="1">
    <location>
        <begin position="1"/>
        <end position="20"/>
    </location>
</feature>
<dbReference type="Pfam" id="PF08268">
    <property type="entry name" value="FBA_3"/>
    <property type="match status" value="1"/>
</dbReference>
<dbReference type="NCBIfam" id="TIGR01640">
    <property type="entry name" value="F_box_assoc_1"/>
    <property type="match status" value="1"/>
</dbReference>
<evidence type="ECO:0000256" key="1">
    <source>
        <dbReference type="SAM" id="MobiDB-lite"/>
    </source>
</evidence>
<dbReference type="InterPro" id="IPR017451">
    <property type="entry name" value="F-box-assoc_interact_dom"/>
</dbReference>
<feature type="compositionally biased region" description="Basic and acidic residues" evidence="1">
    <location>
        <begin position="7"/>
        <end position="18"/>
    </location>
</feature>
<feature type="domain" description="F-box associated beta-propeller type 3" evidence="2">
    <location>
        <begin position="74"/>
        <end position="371"/>
    </location>
</feature>
<evidence type="ECO:0000259" key="2">
    <source>
        <dbReference type="Pfam" id="PF08268"/>
    </source>
</evidence>
<proteinExistence type="predicted"/>
<organism evidence="3 4">
    <name type="scientific">Camelina sativa</name>
    <name type="common">False flax</name>
    <name type="synonym">Myagrum sativum</name>
    <dbReference type="NCBI Taxonomy" id="90675"/>
    <lineage>
        <taxon>Eukaryota</taxon>
        <taxon>Viridiplantae</taxon>
        <taxon>Streptophyta</taxon>
        <taxon>Embryophyta</taxon>
        <taxon>Tracheophyta</taxon>
        <taxon>Spermatophyta</taxon>
        <taxon>Magnoliopsida</taxon>
        <taxon>eudicotyledons</taxon>
        <taxon>Gunneridae</taxon>
        <taxon>Pentapetalae</taxon>
        <taxon>rosids</taxon>
        <taxon>malvids</taxon>
        <taxon>Brassicales</taxon>
        <taxon>Brassicaceae</taxon>
        <taxon>Camelineae</taxon>
        <taxon>Camelina</taxon>
    </lineage>
</organism>
<dbReference type="Proteomes" id="UP000694864">
    <property type="component" value="Chromosome 9"/>
</dbReference>
<name>A0ABM0TUB6_CAMSA</name>
<sequence length="389" mass="44539">MEGQEQEANKKISDDLRSTDPIPDDAIEEILKASTVETLARFRCVSTQYASMIRSREFMKSYLVKSSTRPLRNLIFTFMEMERLGNQFVFSASQPQNQGESSSSATYHMSCQYRLHTTSSPSVHGLICHGPPSKMEIYNPSNKKSITLPKIDYESFPYYIYLGYDPIDGDYKVLCMVKAGDFRVLTVGKDKSWRKIEDFPPHTHSSPYSPDLCLNGVLYYGVHHLSTHENHPHPDDMIPAIMSFDVRSEKFDLIKLPELPDNVLLPILTTYEGRFAFFCNGIYGDSSIRLWVLEDAVKHEWSKHLYAPPPLDGHNYDDFIACCFTDGGEFVLAPILFCSEEPFYVVYFDIKNNAVRRVVIEGIFTKLDEETLYITQSVFPGQIDNPMFL</sequence>
<evidence type="ECO:0000313" key="3">
    <source>
        <dbReference type="Proteomes" id="UP000694864"/>
    </source>
</evidence>
<dbReference type="GeneID" id="104715895"/>